<dbReference type="AlphaFoldDB" id="A0A173MP60"/>
<dbReference type="STRING" id="477680.SAMN05421788_101861"/>
<proteinExistence type="predicted"/>
<dbReference type="EMBL" id="FTOR01000001">
    <property type="protein sequence ID" value="SIS72907.1"/>
    <property type="molecule type" value="Genomic_DNA"/>
</dbReference>
<keyword evidence="2" id="KW-1185">Reference proteome</keyword>
<protein>
    <submittedName>
        <fullName evidence="1">Uncharacterized protein</fullName>
    </submittedName>
</protein>
<organism evidence="1 2">
    <name type="scientific">Filimonas lacunae</name>
    <dbReference type="NCBI Taxonomy" id="477680"/>
    <lineage>
        <taxon>Bacteria</taxon>
        <taxon>Pseudomonadati</taxon>
        <taxon>Bacteroidota</taxon>
        <taxon>Chitinophagia</taxon>
        <taxon>Chitinophagales</taxon>
        <taxon>Chitinophagaceae</taxon>
        <taxon>Filimonas</taxon>
    </lineage>
</organism>
<accession>A0A173MP60</accession>
<reference evidence="2" key="1">
    <citation type="submission" date="2017-01" db="EMBL/GenBank/DDBJ databases">
        <authorList>
            <person name="Varghese N."/>
            <person name="Submissions S."/>
        </authorList>
    </citation>
    <scope>NUCLEOTIDE SEQUENCE [LARGE SCALE GENOMIC DNA]</scope>
    <source>
        <strain evidence="2">DSM 21054</strain>
    </source>
</reference>
<name>A0A173MP60_9BACT</name>
<dbReference type="Proteomes" id="UP000186917">
    <property type="component" value="Unassembled WGS sequence"/>
</dbReference>
<dbReference type="OrthoDB" id="676215at2"/>
<dbReference type="RefSeq" id="WP_076375983.1">
    <property type="nucleotide sequence ID" value="NZ_AP017422.1"/>
</dbReference>
<evidence type="ECO:0000313" key="1">
    <source>
        <dbReference type="EMBL" id="SIS72907.1"/>
    </source>
</evidence>
<dbReference type="KEGG" id="fln:FLA_5473"/>
<evidence type="ECO:0000313" key="2">
    <source>
        <dbReference type="Proteomes" id="UP000186917"/>
    </source>
</evidence>
<gene>
    <name evidence="1" type="ORF">SAMN05421788_101861</name>
</gene>
<sequence length="105" mass="11574">MGIEITLKNQSYDATYTVVLFPKNTHIAWKVLSSPAYSHTFLYPTNVVSTLCMGVIKGITEGQELTPEILAGITTEISLEGIKKADIIMTGGGLREPYQFILQPR</sequence>